<name>A0ABS5E114_9BURK</name>
<evidence type="ECO:0000256" key="3">
    <source>
        <dbReference type="ARBA" id="ARBA00006669"/>
    </source>
</evidence>
<evidence type="ECO:0000256" key="10">
    <source>
        <dbReference type="SAM" id="Phobius"/>
    </source>
</evidence>
<keyword evidence="12" id="KW-1185">Reference proteome</keyword>
<evidence type="ECO:0000256" key="4">
    <source>
        <dbReference type="ARBA" id="ARBA00017522"/>
    </source>
</evidence>
<feature type="transmembrane region" description="Helical" evidence="10">
    <location>
        <begin position="50"/>
        <end position="70"/>
    </location>
</feature>
<keyword evidence="6" id="KW-1003">Cell membrane</keyword>
<feature type="transmembrane region" description="Helical" evidence="10">
    <location>
        <begin position="158"/>
        <end position="178"/>
    </location>
</feature>
<evidence type="ECO:0000256" key="7">
    <source>
        <dbReference type="ARBA" id="ARBA00022692"/>
    </source>
</evidence>
<organism evidence="11 12">
    <name type="scientific">Ideonella paludis</name>
    <dbReference type="NCBI Taxonomy" id="1233411"/>
    <lineage>
        <taxon>Bacteria</taxon>
        <taxon>Pseudomonadati</taxon>
        <taxon>Pseudomonadota</taxon>
        <taxon>Betaproteobacteria</taxon>
        <taxon>Burkholderiales</taxon>
        <taxon>Sphaerotilaceae</taxon>
        <taxon>Ideonella</taxon>
    </lineage>
</organism>
<evidence type="ECO:0000256" key="6">
    <source>
        <dbReference type="ARBA" id="ARBA00022475"/>
    </source>
</evidence>
<keyword evidence="5" id="KW-0813">Transport</keyword>
<keyword evidence="9 10" id="KW-0472">Membrane</keyword>
<evidence type="ECO:0000256" key="8">
    <source>
        <dbReference type="ARBA" id="ARBA00022989"/>
    </source>
</evidence>
<evidence type="ECO:0000256" key="9">
    <source>
        <dbReference type="ARBA" id="ARBA00023136"/>
    </source>
</evidence>
<gene>
    <name evidence="11" type="ORF">KAK11_16800</name>
</gene>
<evidence type="ECO:0000256" key="1">
    <source>
        <dbReference type="ARBA" id="ARBA00002672"/>
    </source>
</evidence>
<keyword evidence="7 10" id="KW-0812">Transmembrane</keyword>
<dbReference type="PANTHER" id="PTHR36122">
    <property type="entry name" value="NICOTINAMIDE RIBOSIDE TRANSPORTER PNUC"/>
    <property type="match status" value="1"/>
</dbReference>
<comment type="similarity">
    <text evidence="3">Belongs to the nicotinamide ribonucleoside (NR) uptake permease (TC 4.B.1) family.</text>
</comment>
<feature type="transmembrane region" description="Helical" evidence="10">
    <location>
        <begin position="24"/>
        <end position="44"/>
    </location>
</feature>
<accession>A0ABS5E114</accession>
<proteinExistence type="inferred from homology"/>
<keyword evidence="8 10" id="KW-1133">Transmembrane helix</keyword>
<dbReference type="Pfam" id="PF04973">
    <property type="entry name" value="NMN_transporter"/>
    <property type="match status" value="1"/>
</dbReference>
<evidence type="ECO:0000256" key="2">
    <source>
        <dbReference type="ARBA" id="ARBA00004651"/>
    </source>
</evidence>
<comment type="subcellular location">
    <subcellularLocation>
        <location evidence="2">Cell membrane</location>
        <topology evidence="2">Multi-pass membrane protein</topology>
    </subcellularLocation>
</comment>
<evidence type="ECO:0000256" key="5">
    <source>
        <dbReference type="ARBA" id="ARBA00022448"/>
    </source>
</evidence>
<feature type="transmembrane region" description="Helical" evidence="10">
    <location>
        <begin position="82"/>
        <end position="104"/>
    </location>
</feature>
<evidence type="ECO:0000313" key="11">
    <source>
        <dbReference type="EMBL" id="MBQ0936989.1"/>
    </source>
</evidence>
<evidence type="ECO:0000313" key="12">
    <source>
        <dbReference type="Proteomes" id="UP000672097"/>
    </source>
</evidence>
<comment type="caution">
    <text evidence="11">The sequence shown here is derived from an EMBL/GenBank/DDBJ whole genome shotgun (WGS) entry which is preliminary data.</text>
</comment>
<protein>
    <recommendedName>
        <fullName evidence="4">Nicotinamide riboside transporter PnuC</fullName>
    </recommendedName>
</protein>
<dbReference type="EMBL" id="JAGQDG010000006">
    <property type="protein sequence ID" value="MBQ0936989.1"/>
    <property type="molecule type" value="Genomic_DNA"/>
</dbReference>
<dbReference type="PANTHER" id="PTHR36122:SF2">
    <property type="entry name" value="NICOTINAMIDE RIBOSIDE TRANSPORTER PNUC"/>
    <property type="match status" value="1"/>
</dbReference>
<comment type="function">
    <text evidence="1">Required for nicotinamide riboside transport across the inner membrane.</text>
</comment>
<dbReference type="InterPro" id="IPR006419">
    <property type="entry name" value="NMN_transpt_PnuC"/>
</dbReference>
<sequence>MSPLEMTANAVTTLSIFLAARNHVATWWTGVVGCALFGVLFYQNQLYADATLQGLFLLSSLWGWWYWRGVAATPRPITRTRWPLLLGLAVAAGLLTWGYGSLLFHHTQAFLPYQDAAVMSLSLVAQGLLMTRRLETWAFWLLVNTLSVPLFWQRELHLTAVLYAAYWLNAWWGGWRWWREWRLQPGQGA</sequence>
<dbReference type="RefSeq" id="WP_210810388.1">
    <property type="nucleotide sequence ID" value="NZ_JAGQDG010000006.1"/>
</dbReference>
<reference evidence="11 12" key="1">
    <citation type="submission" date="2021-04" db="EMBL/GenBank/DDBJ databases">
        <title>The genome sequence of type strain Ideonella paludis KCTC 32238.</title>
        <authorList>
            <person name="Liu Y."/>
        </authorList>
    </citation>
    <scope>NUCLEOTIDE SEQUENCE [LARGE SCALE GENOMIC DNA]</scope>
    <source>
        <strain evidence="11 12">KCTC 32238</strain>
    </source>
</reference>
<dbReference type="Proteomes" id="UP000672097">
    <property type="component" value="Unassembled WGS sequence"/>
</dbReference>
<dbReference type="NCBIfam" id="TIGR01528">
    <property type="entry name" value="NMN_trans_PnuC"/>
    <property type="match status" value="1"/>
</dbReference>